<evidence type="ECO:0000256" key="2">
    <source>
        <dbReference type="SAM" id="SignalP"/>
    </source>
</evidence>
<evidence type="ECO:0000256" key="1">
    <source>
        <dbReference type="SAM" id="MobiDB-lite"/>
    </source>
</evidence>
<reference evidence="4 5" key="1">
    <citation type="submission" date="2019-07" db="EMBL/GenBank/DDBJ databases">
        <title>Whole genome shotgun sequence of Terrabacter aerolatus NBRC 106305.</title>
        <authorList>
            <person name="Hosoyama A."/>
            <person name="Uohara A."/>
            <person name="Ohji S."/>
            <person name="Ichikawa N."/>
        </authorList>
    </citation>
    <scope>NUCLEOTIDE SEQUENCE [LARGE SCALE GENOMIC DNA]</scope>
    <source>
        <strain evidence="4 5">NBRC 106305</strain>
    </source>
</reference>
<organism evidence="4 5">
    <name type="scientific">Terrabacter aerolatus</name>
    <dbReference type="NCBI Taxonomy" id="422442"/>
    <lineage>
        <taxon>Bacteria</taxon>
        <taxon>Bacillati</taxon>
        <taxon>Actinomycetota</taxon>
        <taxon>Actinomycetes</taxon>
        <taxon>Micrococcales</taxon>
        <taxon>Intrasporangiaceae</taxon>
        <taxon>Terrabacter</taxon>
    </lineage>
</organism>
<keyword evidence="2" id="KW-0732">Signal</keyword>
<accession>A0A512D4R7</accession>
<feature type="signal peptide" evidence="2">
    <location>
        <begin position="1"/>
        <end position="27"/>
    </location>
</feature>
<evidence type="ECO:0000313" key="5">
    <source>
        <dbReference type="Proteomes" id="UP000321534"/>
    </source>
</evidence>
<gene>
    <name evidence="4" type="ORF">TAE01_32720</name>
</gene>
<dbReference type="PANTHER" id="PTHR31104">
    <property type="entry name" value="PEPTIDE-N4-(N-ACETYL-BETA-GLUCOSAMINYL)ASPARAGINE AMIDASE A PROTEIN"/>
    <property type="match status" value="1"/>
</dbReference>
<sequence length="569" mass="60004">MRKPRLRPVTSAVLGALLALTGASAAAALPSTSTAAVPSLGPAATPPAEFGSVWDDPRTPEPPVSVPPTRHCTVRVVEDAFADFDVHARAYTPPVGCVGPWSKVVMRLDGSVAGRQFDRIGHVDVGGVRMLTLSTPEPSGAGIRWHVEKDVTDLAPLLGRPQQVQAFIGNVVDSTYTGVIHVTVDLDFYATGPGAPAAHTADSVLPLADIARDGTDLVGSLTVPRNSTRLLADVFATGSGGGCEEFWDTSAPASKGYSCPDGLPYREVDVRIDGRLAGIAAPYPVVYTGGWSNPFLWYAIPSPKAFDIPPLGYDLTPFLARLDDGRPHDVRLSVVGLPAGQGGWTLAPRFRVWRDAGRSVVSGTMGTAYAPQPEITSSVAGTGDRAGHVDLGATRELRVSARLSTSRGPVTTTVTRTLGNTSTHSWTDGEADDTLKASWTDTQVVATGHAEGTPTVERTEHRWDKDGVLGFHPRTDVAGAYDVAGALAISWERATSTSRGGAALSSRTETSSYDGRAAWIYGVPRDERHATADTSARATVTEHVLGRPATSWEHRLRAVNGIFVTDAAG</sequence>
<dbReference type="RefSeq" id="WP_147067853.1">
    <property type="nucleotide sequence ID" value="NZ_BAAARO010000015.1"/>
</dbReference>
<dbReference type="EMBL" id="BJYX01000020">
    <property type="protein sequence ID" value="GEO31462.1"/>
    <property type="molecule type" value="Genomic_DNA"/>
</dbReference>
<feature type="region of interest" description="Disordered" evidence="1">
    <location>
        <begin position="35"/>
        <end position="67"/>
    </location>
</feature>
<feature type="domain" description="Peptide N-acetyl-beta-D-glucosaminyl asparaginase amidase A N-terminal" evidence="3">
    <location>
        <begin position="71"/>
        <end position="339"/>
    </location>
</feature>
<dbReference type="AlphaFoldDB" id="A0A512D4R7"/>
<dbReference type="OrthoDB" id="3275185at2"/>
<name>A0A512D4R7_9MICO</name>
<dbReference type="InterPro" id="IPR021102">
    <property type="entry name" value="PNGase_A"/>
</dbReference>
<dbReference type="Proteomes" id="UP000321534">
    <property type="component" value="Unassembled WGS sequence"/>
</dbReference>
<dbReference type="Pfam" id="PF12222">
    <property type="entry name" value="PNGaseA"/>
    <property type="match status" value="1"/>
</dbReference>
<comment type="caution">
    <text evidence="4">The sequence shown here is derived from an EMBL/GenBank/DDBJ whole genome shotgun (WGS) entry which is preliminary data.</text>
</comment>
<evidence type="ECO:0000313" key="4">
    <source>
        <dbReference type="EMBL" id="GEO31462.1"/>
    </source>
</evidence>
<dbReference type="InterPro" id="IPR056948">
    <property type="entry name" value="PNGaseA_N"/>
</dbReference>
<evidence type="ECO:0000259" key="3">
    <source>
        <dbReference type="Pfam" id="PF12222"/>
    </source>
</evidence>
<proteinExistence type="predicted"/>
<keyword evidence="5" id="KW-1185">Reference proteome</keyword>
<protein>
    <recommendedName>
        <fullName evidence="3">Peptide N-acetyl-beta-D-glucosaminyl asparaginase amidase A N-terminal domain-containing protein</fullName>
    </recommendedName>
</protein>
<feature type="chain" id="PRO_5038799499" description="Peptide N-acetyl-beta-D-glucosaminyl asparaginase amidase A N-terminal domain-containing protein" evidence="2">
    <location>
        <begin position="28"/>
        <end position="569"/>
    </location>
</feature>